<evidence type="ECO:0000313" key="2">
    <source>
        <dbReference type="EMBL" id="OGK42401.1"/>
    </source>
</evidence>
<sequence>MERSGKNLAFLDTHVVIWLYDALASKFSKKTIDVINKCDLFISPLVLLEIEYLFEVKKIKDKPSPILASLQSSIGLKVSNTPLDKIIDVAVTLDWTRDPFDRILVAESYINNAYFISKDKHIRKNYNLSVW</sequence>
<accession>A0A1F7IGC2</accession>
<protein>
    <recommendedName>
        <fullName evidence="1">PIN domain-containing protein</fullName>
    </recommendedName>
</protein>
<proteinExistence type="predicted"/>
<reference evidence="2 3" key="1">
    <citation type="journal article" date="2016" name="Nat. Commun.">
        <title>Thousands of microbial genomes shed light on interconnected biogeochemical processes in an aquifer system.</title>
        <authorList>
            <person name="Anantharaman K."/>
            <person name="Brown C.T."/>
            <person name="Hug L.A."/>
            <person name="Sharon I."/>
            <person name="Castelle C.J."/>
            <person name="Probst A.J."/>
            <person name="Thomas B.C."/>
            <person name="Singh A."/>
            <person name="Wilkins M.J."/>
            <person name="Karaoz U."/>
            <person name="Brodie E.L."/>
            <person name="Williams K.H."/>
            <person name="Hubbard S.S."/>
            <person name="Banfield J.F."/>
        </authorList>
    </citation>
    <scope>NUCLEOTIDE SEQUENCE [LARGE SCALE GENOMIC DNA]</scope>
</reference>
<name>A0A1F7IGC2_9BACT</name>
<gene>
    <name evidence="2" type="ORF">A2954_00980</name>
</gene>
<dbReference type="InterPro" id="IPR002716">
    <property type="entry name" value="PIN_dom"/>
</dbReference>
<evidence type="ECO:0000313" key="3">
    <source>
        <dbReference type="Proteomes" id="UP000177698"/>
    </source>
</evidence>
<organism evidence="2 3">
    <name type="scientific">Candidatus Roizmanbacteria bacterium RIFCSPLOWO2_01_FULL_37_12</name>
    <dbReference type="NCBI Taxonomy" id="1802056"/>
    <lineage>
        <taxon>Bacteria</taxon>
        <taxon>Candidatus Roizmaniibacteriota</taxon>
    </lineage>
</organism>
<dbReference type="Proteomes" id="UP000177698">
    <property type="component" value="Unassembled WGS sequence"/>
</dbReference>
<dbReference type="EMBL" id="MGAG01000002">
    <property type="protein sequence ID" value="OGK42401.1"/>
    <property type="molecule type" value="Genomic_DNA"/>
</dbReference>
<dbReference type="Gene3D" id="3.40.50.1010">
    <property type="entry name" value="5'-nuclease"/>
    <property type="match status" value="1"/>
</dbReference>
<dbReference type="SUPFAM" id="SSF88723">
    <property type="entry name" value="PIN domain-like"/>
    <property type="match status" value="1"/>
</dbReference>
<dbReference type="Pfam" id="PF01850">
    <property type="entry name" value="PIN"/>
    <property type="match status" value="1"/>
</dbReference>
<dbReference type="STRING" id="1802056.A2954_00980"/>
<dbReference type="InterPro" id="IPR029060">
    <property type="entry name" value="PIN-like_dom_sf"/>
</dbReference>
<feature type="domain" description="PIN" evidence="1">
    <location>
        <begin position="10"/>
        <end position="125"/>
    </location>
</feature>
<comment type="caution">
    <text evidence="2">The sequence shown here is derived from an EMBL/GenBank/DDBJ whole genome shotgun (WGS) entry which is preliminary data.</text>
</comment>
<dbReference type="AlphaFoldDB" id="A0A1F7IGC2"/>
<evidence type="ECO:0000259" key="1">
    <source>
        <dbReference type="Pfam" id="PF01850"/>
    </source>
</evidence>